<evidence type="ECO:0000313" key="1">
    <source>
        <dbReference type="EMBL" id="KKL93759.1"/>
    </source>
</evidence>
<sequence>MTKQKHPSILGRAILVNVCIGLWTARKHDAKVTERVNTEMAKNRKAGRYHKRLFGGDAASHSHLVQAAQVTRTKHYAQTLPWEDSGWRLLPTENYLEYTKAMRAAKVQFEEALEVFLRDYPKLVRQAEERLGQMYKRDDYPSTSEVRGKFHFDIQFGPLPAGDDFRVTLPQKEMAAMVRGVEDRVTQAVTNAMSDAWARLGDAVTDLRSRLHDGKYLRETMVTRIGEVADVLGRLNLTKDAALEKARKQVLKDLAGLDVDTLRDDDKVRKDAAKKADAILATMKGVYSPPK</sequence>
<reference evidence="1" key="1">
    <citation type="journal article" date="2015" name="Nature">
        <title>Complex archaea that bridge the gap between prokaryotes and eukaryotes.</title>
        <authorList>
            <person name="Spang A."/>
            <person name="Saw J.H."/>
            <person name="Jorgensen S.L."/>
            <person name="Zaremba-Niedzwiedzka K."/>
            <person name="Martijn J."/>
            <person name="Lind A.E."/>
            <person name="van Eijk R."/>
            <person name="Schleper C."/>
            <person name="Guy L."/>
            <person name="Ettema T.J."/>
        </authorList>
    </citation>
    <scope>NUCLEOTIDE SEQUENCE</scope>
</reference>
<name>A0A0F9G4V6_9ZZZZ</name>
<dbReference type="InterPro" id="IPR021496">
    <property type="entry name" value="DUF3150"/>
</dbReference>
<proteinExistence type="predicted"/>
<gene>
    <name evidence="1" type="ORF">LCGC14_1871480</name>
</gene>
<accession>A0A0F9G4V6</accession>
<protein>
    <submittedName>
        <fullName evidence="1">Uncharacterized protein</fullName>
    </submittedName>
</protein>
<dbReference type="EMBL" id="LAZR01019103">
    <property type="protein sequence ID" value="KKL93759.1"/>
    <property type="molecule type" value="Genomic_DNA"/>
</dbReference>
<dbReference type="Pfam" id="PF11348">
    <property type="entry name" value="DUF3150"/>
    <property type="match status" value="1"/>
</dbReference>
<organism evidence="1">
    <name type="scientific">marine sediment metagenome</name>
    <dbReference type="NCBI Taxonomy" id="412755"/>
    <lineage>
        <taxon>unclassified sequences</taxon>
        <taxon>metagenomes</taxon>
        <taxon>ecological metagenomes</taxon>
    </lineage>
</organism>
<dbReference type="AlphaFoldDB" id="A0A0F9G4V6"/>
<comment type="caution">
    <text evidence="1">The sequence shown here is derived from an EMBL/GenBank/DDBJ whole genome shotgun (WGS) entry which is preliminary data.</text>
</comment>